<dbReference type="PROSITE" id="PS50255">
    <property type="entry name" value="CYTOCHROME_B5_2"/>
    <property type="match status" value="1"/>
</dbReference>
<keyword evidence="4 12" id="KW-0812">Transmembrane</keyword>
<dbReference type="GO" id="GO:0046872">
    <property type="term" value="F:metal ion binding"/>
    <property type="evidence" value="ECO:0007669"/>
    <property type="project" value="UniProtKB-UniRule"/>
</dbReference>
<dbReference type="PANTHER" id="PTHR19359">
    <property type="entry name" value="CYTOCHROME B5"/>
    <property type="match status" value="1"/>
</dbReference>
<keyword evidence="15" id="KW-1185">Reference proteome</keyword>
<dbReference type="GO" id="GO:0005789">
    <property type="term" value="C:endoplasmic reticulum membrane"/>
    <property type="evidence" value="ECO:0007669"/>
    <property type="project" value="UniProtKB-SubCell"/>
</dbReference>
<dbReference type="Gene3D" id="3.10.120.10">
    <property type="entry name" value="Cytochrome b5-like heme/steroid binding domain"/>
    <property type="match status" value="1"/>
</dbReference>
<gene>
    <name evidence="14" type="ORF">CDL12_28429</name>
</gene>
<sequence length="136" mass="15263">MPTLTKLYTMEEASQHNTSDDCWVVVDGKVYDVTTYLDEHPGGDDVLLGAAGQDATEEFEDAGHSKTARELMEQFFIGELDETPPPIPELEIVSKKQEFKNFPQKVLNLSKQYWVVPVAAVGLSLAVGFLYLRRKK</sequence>
<evidence type="ECO:0000256" key="5">
    <source>
        <dbReference type="ARBA" id="ARBA00022723"/>
    </source>
</evidence>
<evidence type="ECO:0000313" key="15">
    <source>
        <dbReference type="Proteomes" id="UP000231279"/>
    </source>
</evidence>
<dbReference type="SMART" id="SM01117">
    <property type="entry name" value="Cyt-b5"/>
    <property type="match status" value="1"/>
</dbReference>
<evidence type="ECO:0000313" key="14">
    <source>
        <dbReference type="EMBL" id="PIM99080.1"/>
    </source>
</evidence>
<dbReference type="InterPro" id="IPR018506">
    <property type="entry name" value="Cyt_B5_heme-BS"/>
</dbReference>
<dbReference type="SUPFAM" id="SSF55856">
    <property type="entry name" value="Cytochrome b5-like heme/steroid binding domain"/>
    <property type="match status" value="1"/>
</dbReference>
<keyword evidence="9 12" id="KW-0472">Membrane</keyword>
<dbReference type="InterPro" id="IPR050668">
    <property type="entry name" value="Cytochrome_b5"/>
</dbReference>
<proteinExistence type="inferred from homology"/>
<dbReference type="OrthoDB" id="260519at2759"/>
<dbReference type="PROSITE" id="PS00191">
    <property type="entry name" value="CYTOCHROME_B5_1"/>
    <property type="match status" value="1"/>
</dbReference>
<dbReference type="PANTHER" id="PTHR19359:SF25">
    <property type="entry name" value="CYTOCHROME B5 HEME-BINDING DOMAIN-CONTAINING PROTEIN"/>
    <property type="match status" value="1"/>
</dbReference>
<evidence type="ECO:0000256" key="2">
    <source>
        <dbReference type="ARBA" id="ARBA00022448"/>
    </source>
</evidence>
<evidence type="ECO:0000256" key="10">
    <source>
        <dbReference type="ARBA" id="ARBA00037877"/>
    </source>
</evidence>
<keyword evidence="12" id="KW-1133">Transmembrane helix</keyword>
<keyword evidence="5 12" id="KW-0479">Metal-binding</keyword>
<name>A0A2G9G198_9LAMI</name>
<dbReference type="FunFam" id="3.10.120.10:FF:000002">
    <property type="entry name" value="Cytochrome b5 type B"/>
    <property type="match status" value="1"/>
</dbReference>
<dbReference type="PRINTS" id="PR00363">
    <property type="entry name" value="CYTOCHROMEB5"/>
</dbReference>
<comment type="similarity">
    <text evidence="11 12">Belongs to the cytochrome b5 family.</text>
</comment>
<accession>A0A2G9G198</accession>
<evidence type="ECO:0000256" key="3">
    <source>
        <dbReference type="ARBA" id="ARBA00022617"/>
    </source>
</evidence>
<evidence type="ECO:0000256" key="1">
    <source>
        <dbReference type="ARBA" id="ARBA00004131"/>
    </source>
</evidence>
<keyword evidence="8 12" id="KW-0408">Iron</keyword>
<dbReference type="Pfam" id="PF00173">
    <property type="entry name" value="Cyt-b5"/>
    <property type="match status" value="1"/>
</dbReference>
<dbReference type="Proteomes" id="UP000231279">
    <property type="component" value="Unassembled WGS sequence"/>
</dbReference>
<evidence type="ECO:0000256" key="4">
    <source>
        <dbReference type="ARBA" id="ARBA00022692"/>
    </source>
</evidence>
<evidence type="ECO:0000256" key="6">
    <source>
        <dbReference type="ARBA" id="ARBA00022824"/>
    </source>
</evidence>
<comment type="subcellular location">
    <subcellularLocation>
        <location evidence="1">Endoplasmic reticulum membrane</location>
        <topology evidence="1">Single-pass membrane protein</topology>
        <orientation evidence="1">Cytoplasmic side</orientation>
    </subcellularLocation>
    <subcellularLocation>
        <location evidence="10">Microsome membrane</location>
        <topology evidence="10">Single-pass membrane protein</topology>
        <orientation evidence="10">Cytoplasmic side</orientation>
    </subcellularLocation>
</comment>
<dbReference type="AlphaFoldDB" id="A0A2G9G198"/>
<keyword evidence="3 12" id="KW-0349">Heme</keyword>
<feature type="domain" description="Cytochrome b5 heme-binding" evidence="13">
    <location>
        <begin position="5"/>
        <end position="81"/>
    </location>
</feature>
<feature type="transmembrane region" description="Helical" evidence="12">
    <location>
        <begin position="113"/>
        <end position="132"/>
    </location>
</feature>
<protein>
    <submittedName>
        <fullName evidence="14">Cytochrome b5</fullName>
    </submittedName>
</protein>
<evidence type="ECO:0000256" key="8">
    <source>
        <dbReference type="ARBA" id="ARBA00023004"/>
    </source>
</evidence>
<evidence type="ECO:0000256" key="11">
    <source>
        <dbReference type="ARBA" id="ARBA00038168"/>
    </source>
</evidence>
<keyword evidence="7" id="KW-0492">Microsome</keyword>
<dbReference type="InterPro" id="IPR001199">
    <property type="entry name" value="Cyt_B5-like_heme/steroid-bd"/>
</dbReference>
<reference evidence="15" key="1">
    <citation type="journal article" date="2018" name="Gigascience">
        <title>Genome assembly of the Pink Ipe (Handroanthus impetiginosus, Bignoniaceae), a highly valued, ecologically keystone Neotropical timber forest tree.</title>
        <authorList>
            <person name="Silva-Junior O.B."/>
            <person name="Grattapaglia D."/>
            <person name="Novaes E."/>
            <person name="Collevatti R.G."/>
        </authorList>
    </citation>
    <scope>NUCLEOTIDE SEQUENCE [LARGE SCALE GENOMIC DNA]</scope>
    <source>
        <strain evidence="15">cv. UFG-1</strain>
    </source>
</reference>
<dbReference type="STRING" id="429701.A0A2G9G198"/>
<evidence type="ECO:0000256" key="7">
    <source>
        <dbReference type="ARBA" id="ARBA00022848"/>
    </source>
</evidence>
<organism evidence="14 15">
    <name type="scientific">Handroanthus impetiginosus</name>
    <dbReference type="NCBI Taxonomy" id="429701"/>
    <lineage>
        <taxon>Eukaryota</taxon>
        <taxon>Viridiplantae</taxon>
        <taxon>Streptophyta</taxon>
        <taxon>Embryophyta</taxon>
        <taxon>Tracheophyta</taxon>
        <taxon>Spermatophyta</taxon>
        <taxon>Magnoliopsida</taxon>
        <taxon>eudicotyledons</taxon>
        <taxon>Gunneridae</taxon>
        <taxon>Pentapetalae</taxon>
        <taxon>asterids</taxon>
        <taxon>lamiids</taxon>
        <taxon>Lamiales</taxon>
        <taxon>Bignoniaceae</taxon>
        <taxon>Crescentiina</taxon>
        <taxon>Tabebuia alliance</taxon>
        <taxon>Handroanthus</taxon>
    </lineage>
</organism>
<evidence type="ECO:0000259" key="13">
    <source>
        <dbReference type="PROSITE" id="PS50255"/>
    </source>
</evidence>
<evidence type="ECO:0000256" key="12">
    <source>
        <dbReference type="RuleBase" id="RU362121"/>
    </source>
</evidence>
<dbReference type="InterPro" id="IPR036400">
    <property type="entry name" value="Cyt_B5-like_heme/steroid_sf"/>
</dbReference>
<keyword evidence="6" id="KW-0256">Endoplasmic reticulum</keyword>
<evidence type="ECO:0000256" key="9">
    <source>
        <dbReference type="ARBA" id="ARBA00023136"/>
    </source>
</evidence>
<dbReference type="EMBL" id="NKXS01007830">
    <property type="protein sequence ID" value="PIM99080.1"/>
    <property type="molecule type" value="Genomic_DNA"/>
</dbReference>
<dbReference type="GO" id="GO:0020037">
    <property type="term" value="F:heme binding"/>
    <property type="evidence" value="ECO:0007669"/>
    <property type="project" value="UniProtKB-UniRule"/>
</dbReference>
<comment type="caution">
    <text evidence="14">The sequence shown here is derived from an EMBL/GenBank/DDBJ whole genome shotgun (WGS) entry which is preliminary data.</text>
</comment>
<keyword evidence="2" id="KW-0813">Transport</keyword>